<sequence>MASQPLYADLKLPRNRGPEGASIRLLTLADDQSWHLSNTTLAACPNYKALSYHWGNPSDTLPVHCNGVEIHVTRNLHTALDDLKSAYPNGLTIWIDAICINQRDIVEQAHQVAIMRDIYSRAQEVLIWLEPPLLPKNVKQCFEACELYALRWNLAARRIKIEAGLTDNYPEEAWDLLQAMAIQVALQKGNREIFPPSIMDGLLQLFRQPYWSRVWIIQEMCLAREARILANGYWLSWTDFKHFLLMLEHCMKWVVREVGPNFRGLIRLTTIFHHHGGRGGPSLAQLLVQFRWSQASNPRDKVYSLLGLAPAEDRGLVSGDADDLYKVSTVECYTRVMFALLQQTRDLTLLVHCLAPACLTRQPDLPSWVPDWAYDASKLPSPRFGLTSGVPYHRFGDTRPEIYRGYRASGDSRCPTPLLRDGPSGRTLVLHGMTAGRIAIVCRALELHHQYARLEHPRGSLEPRPPGSWNEFMFSGEATTHFFRTLLFYPSRALFLMWPVNTYRKGSALDICLEWARLAESHGTWLGSDGAQREKVDELTAMFTTLMKGRRGCDFFVHVLTDNTPGDLTAEMVEEFRALRNALWWNPVLRLMGFLSINQRFPGLHWLLLGFSYDHHKGALPLFAAVIALVQLFLALGMAYAYITVPEWLRPMSLFWMALATYGNWNILLPAKPKWLDAALITPLDYGMARLEDGRLALVPHNTLPEHEIALFKGSPCPFVVQREGKGWKLVGDCYVYGMMEGEMWREGESKEMDIV</sequence>
<dbReference type="PANTHER" id="PTHR24148:SF82">
    <property type="entry name" value="HETEROKARYON INCOMPATIBILITY DOMAIN-CONTAINING PROTEIN"/>
    <property type="match status" value="1"/>
</dbReference>
<dbReference type="GeneID" id="87829267"/>
<reference evidence="3" key="1">
    <citation type="journal article" date="2023" name="Mol. Phylogenet. Evol.">
        <title>Genome-scale phylogeny and comparative genomics of the fungal order Sordariales.</title>
        <authorList>
            <person name="Hensen N."/>
            <person name="Bonometti L."/>
            <person name="Westerberg I."/>
            <person name="Brannstrom I.O."/>
            <person name="Guillou S."/>
            <person name="Cros-Aarteil S."/>
            <person name="Calhoun S."/>
            <person name="Haridas S."/>
            <person name="Kuo A."/>
            <person name="Mondo S."/>
            <person name="Pangilinan J."/>
            <person name="Riley R."/>
            <person name="LaButti K."/>
            <person name="Andreopoulos B."/>
            <person name="Lipzen A."/>
            <person name="Chen C."/>
            <person name="Yan M."/>
            <person name="Daum C."/>
            <person name="Ng V."/>
            <person name="Clum A."/>
            <person name="Steindorff A."/>
            <person name="Ohm R.A."/>
            <person name="Martin F."/>
            <person name="Silar P."/>
            <person name="Natvig D.O."/>
            <person name="Lalanne C."/>
            <person name="Gautier V."/>
            <person name="Ament-Velasquez S.L."/>
            <person name="Kruys A."/>
            <person name="Hutchinson M.I."/>
            <person name="Powell A.J."/>
            <person name="Barry K."/>
            <person name="Miller A.N."/>
            <person name="Grigoriev I.V."/>
            <person name="Debuchy R."/>
            <person name="Gladieux P."/>
            <person name="Hiltunen Thoren M."/>
            <person name="Johannesson H."/>
        </authorList>
    </citation>
    <scope>NUCLEOTIDE SEQUENCE</scope>
    <source>
        <strain evidence="3">CBS 731.68</strain>
    </source>
</reference>
<evidence type="ECO:0000313" key="4">
    <source>
        <dbReference type="Proteomes" id="UP001302602"/>
    </source>
</evidence>
<dbReference type="RefSeq" id="XP_062650173.1">
    <property type="nucleotide sequence ID" value="XM_062792498.1"/>
</dbReference>
<dbReference type="InterPro" id="IPR010730">
    <property type="entry name" value="HET"/>
</dbReference>
<dbReference type="PANTHER" id="PTHR24148">
    <property type="entry name" value="ANKYRIN REPEAT DOMAIN-CONTAINING PROTEIN 39 HOMOLOG-RELATED"/>
    <property type="match status" value="1"/>
</dbReference>
<feature type="domain" description="Heterokaryon incompatibility" evidence="2">
    <location>
        <begin position="47"/>
        <end position="219"/>
    </location>
</feature>
<dbReference type="Proteomes" id="UP001302602">
    <property type="component" value="Unassembled WGS sequence"/>
</dbReference>
<dbReference type="Pfam" id="PF06985">
    <property type="entry name" value="HET"/>
    <property type="match status" value="1"/>
</dbReference>
<dbReference type="AlphaFoldDB" id="A0AAN6U4U2"/>
<accession>A0AAN6U4U2</accession>
<protein>
    <recommendedName>
        <fullName evidence="2">Heterokaryon incompatibility domain-containing protein</fullName>
    </recommendedName>
</protein>
<keyword evidence="1" id="KW-0812">Transmembrane</keyword>
<proteinExistence type="predicted"/>
<dbReference type="EMBL" id="MU853225">
    <property type="protein sequence ID" value="KAK4126402.1"/>
    <property type="molecule type" value="Genomic_DNA"/>
</dbReference>
<comment type="caution">
    <text evidence="3">The sequence shown here is derived from an EMBL/GenBank/DDBJ whole genome shotgun (WGS) entry which is preliminary data.</text>
</comment>
<keyword evidence="4" id="KW-1185">Reference proteome</keyword>
<keyword evidence="1" id="KW-0472">Membrane</keyword>
<dbReference type="InterPro" id="IPR052895">
    <property type="entry name" value="HetReg/Transcr_Mod"/>
</dbReference>
<keyword evidence="1" id="KW-1133">Transmembrane helix</keyword>
<reference evidence="3" key="2">
    <citation type="submission" date="2023-05" db="EMBL/GenBank/DDBJ databases">
        <authorList>
            <consortium name="Lawrence Berkeley National Laboratory"/>
            <person name="Steindorff A."/>
            <person name="Hensen N."/>
            <person name="Bonometti L."/>
            <person name="Westerberg I."/>
            <person name="Brannstrom I.O."/>
            <person name="Guillou S."/>
            <person name="Cros-Aarteil S."/>
            <person name="Calhoun S."/>
            <person name="Haridas S."/>
            <person name="Kuo A."/>
            <person name="Mondo S."/>
            <person name="Pangilinan J."/>
            <person name="Riley R."/>
            <person name="Labutti K."/>
            <person name="Andreopoulos B."/>
            <person name="Lipzen A."/>
            <person name="Chen C."/>
            <person name="Yanf M."/>
            <person name="Daum C."/>
            <person name="Ng V."/>
            <person name="Clum A."/>
            <person name="Ohm R."/>
            <person name="Martin F."/>
            <person name="Silar P."/>
            <person name="Natvig D."/>
            <person name="Lalanne C."/>
            <person name="Gautier V."/>
            <person name="Ament-Velasquez S.L."/>
            <person name="Kruys A."/>
            <person name="Hutchinson M.I."/>
            <person name="Powell A.J."/>
            <person name="Barry K."/>
            <person name="Miller A.N."/>
            <person name="Grigoriev I.V."/>
            <person name="Debuchy R."/>
            <person name="Gladieux P."/>
            <person name="Thoren M.H."/>
            <person name="Johannesson H."/>
        </authorList>
    </citation>
    <scope>NUCLEOTIDE SEQUENCE</scope>
    <source>
        <strain evidence="3">CBS 731.68</strain>
    </source>
</reference>
<name>A0AAN6U4U2_9PEZI</name>
<gene>
    <name evidence="3" type="ORF">N657DRAFT_643187</name>
</gene>
<evidence type="ECO:0000259" key="2">
    <source>
        <dbReference type="Pfam" id="PF06985"/>
    </source>
</evidence>
<evidence type="ECO:0000313" key="3">
    <source>
        <dbReference type="EMBL" id="KAK4126402.1"/>
    </source>
</evidence>
<organism evidence="3 4">
    <name type="scientific">Parathielavia appendiculata</name>
    <dbReference type="NCBI Taxonomy" id="2587402"/>
    <lineage>
        <taxon>Eukaryota</taxon>
        <taxon>Fungi</taxon>
        <taxon>Dikarya</taxon>
        <taxon>Ascomycota</taxon>
        <taxon>Pezizomycotina</taxon>
        <taxon>Sordariomycetes</taxon>
        <taxon>Sordariomycetidae</taxon>
        <taxon>Sordariales</taxon>
        <taxon>Chaetomiaceae</taxon>
        <taxon>Parathielavia</taxon>
    </lineage>
</organism>
<feature type="transmembrane region" description="Helical" evidence="1">
    <location>
        <begin position="619"/>
        <end position="642"/>
    </location>
</feature>
<evidence type="ECO:0000256" key="1">
    <source>
        <dbReference type="SAM" id="Phobius"/>
    </source>
</evidence>